<dbReference type="Pfam" id="PF22673">
    <property type="entry name" value="MCP-like_PDC_1"/>
    <property type="match status" value="1"/>
</dbReference>
<name>A0A5C5YUQ5_9BACT</name>
<protein>
    <submittedName>
        <fullName evidence="4">Phosphoserine phosphatase RsbU</fullName>
        <ecNumber evidence="4">3.1.3.3</ecNumber>
    </submittedName>
</protein>
<evidence type="ECO:0000313" key="5">
    <source>
        <dbReference type="Proteomes" id="UP000318478"/>
    </source>
</evidence>
<dbReference type="Gene3D" id="3.30.450.20">
    <property type="entry name" value="PAS domain"/>
    <property type="match status" value="1"/>
</dbReference>
<dbReference type="Gene3D" id="3.60.40.10">
    <property type="entry name" value="PPM-type phosphatase domain"/>
    <property type="match status" value="1"/>
</dbReference>
<dbReference type="Pfam" id="PF07228">
    <property type="entry name" value="SpoIIE"/>
    <property type="match status" value="1"/>
</dbReference>
<dbReference type="GO" id="GO:0016020">
    <property type="term" value="C:membrane"/>
    <property type="evidence" value="ECO:0007669"/>
    <property type="project" value="InterPro"/>
</dbReference>
<dbReference type="SMART" id="SM00304">
    <property type="entry name" value="HAMP"/>
    <property type="match status" value="1"/>
</dbReference>
<dbReference type="EC" id="3.1.3.3" evidence="4"/>
<dbReference type="SUPFAM" id="SSF81606">
    <property type="entry name" value="PP2C-like"/>
    <property type="match status" value="1"/>
</dbReference>
<evidence type="ECO:0000313" key="4">
    <source>
        <dbReference type="EMBL" id="TWT78551.1"/>
    </source>
</evidence>
<gene>
    <name evidence="4" type="primary">rsbU_1</name>
    <name evidence="4" type="ORF">Pla123a_13440</name>
</gene>
<organism evidence="4 5">
    <name type="scientific">Posidoniimonas polymericola</name>
    <dbReference type="NCBI Taxonomy" id="2528002"/>
    <lineage>
        <taxon>Bacteria</taxon>
        <taxon>Pseudomonadati</taxon>
        <taxon>Planctomycetota</taxon>
        <taxon>Planctomycetia</taxon>
        <taxon>Pirellulales</taxon>
        <taxon>Lacipirellulaceae</taxon>
        <taxon>Posidoniimonas</taxon>
    </lineage>
</organism>
<dbReference type="Pfam" id="PF00672">
    <property type="entry name" value="HAMP"/>
    <property type="match status" value="1"/>
</dbReference>
<evidence type="ECO:0000256" key="2">
    <source>
        <dbReference type="SAM" id="Phobius"/>
    </source>
</evidence>
<keyword evidence="5" id="KW-1185">Reference proteome</keyword>
<proteinExistence type="predicted"/>
<keyword evidence="2" id="KW-1133">Transmembrane helix</keyword>
<dbReference type="GO" id="GO:0007165">
    <property type="term" value="P:signal transduction"/>
    <property type="evidence" value="ECO:0007669"/>
    <property type="project" value="InterPro"/>
</dbReference>
<evidence type="ECO:0000256" key="1">
    <source>
        <dbReference type="ARBA" id="ARBA00022801"/>
    </source>
</evidence>
<dbReference type="CDD" id="cd12913">
    <property type="entry name" value="PDC1_MCP_like"/>
    <property type="match status" value="1"/>
</dbReference>
<dbReference type="PANTHER" id="PTHR43156">
    <property type="entry name" value="STAGE II SPORULATION PROTEIN E-RELATED"/>
    <property type="match status" value="1"/>
</dbReference>
<dbReference type="InterPro" id="IPR001932">
    <property type="entry name" value="PPM-type_phosphatase-like_dom"/>
</dbReference>
<keyword evidence="1 4" id="KW-0378">Hydrolase</keyword>
<dbReference type="InterPro" id="IPR003660">
    <property type="entry name" value="HAMP_dom"/>
</dbReference>
<dbReference type="EMBL" id="SJPO01000002">
    <property type="protein sequence ID" value="TWT78551.1"/>
    <property type="molecule type" value="Genomic_DNA"/>
</dbReference>
<evidence type="ECO:0000259" key="3">
    <source>
        <dbReference type="PROSITE" id="PS50885"/>
    </source>
</evidence>
<dbReference type="GO" id="GO:0016791">
    <property type="term" value="F:phosphatase activity"/>
    <property type="evidence" value="ECO:0007669"/>
    <property type="project" value="TreeGrafter"/>
</dbReference>
<comment type="caution">
    <text evidence="4">The sequence shown here is derived from an EMBL/GenBank/DDBJ whole genome shotgun (WGS) entry which is preliminary data.</text>
</comment>
<accession>A0A5C5YUQ5</accession>
<dbReference type="InterPro" id="IPR052016">
    <property type="entry name" value="Bact_Sigma-Reg"/>
</dbReference>
<dbReference type="SMART" id="SM00331">
    <property type="entry name" value="PP2C_SIG"/>
    <property type="match status" value="1"/>
</dbReference>
<dbReference type="RefSeq" id="WP_146585098.1">
    <property type="nucleotide sequence ID" value="NZ_SJPO01000002.1"/>
</dbReference>
<keyword evidence="2" id="KW-0472">Membrane</keyword>
<dbReference type="PROSITE" id="PS50885">
    <property type="entry name" value="HAMP"/>
    <property type="match status" value="1"/>
</dbReference>
<dbReference type="OrthoDB" id="247273at2"/>
<reference evidence="4 5" key="1">
    <citation type="submission" date="2019-02" db="EMBL/GenBank/DDBJ databases">
        <title>Deep-cultivation of Planctomycetes and their phenomic and genomic characterization uncovers novel biology.</title>
        <authorList>
            <person name="Wiegand S."/>
            <person name="Jogler M."/>
            <person name="Boedeker C."/>
            <person name="Pinto D."/>
            <person name="Vollmers J."/>
            <person name="Rivas-Marin E."/>
            <person name="Kohn T."/>
            <person name="Peeters S.H."/>
            <person name="Heuer A."/>
            <person name="Rast P."/>
            <person name="Oberbeckmann S."/>
            <person name="Bunk B."/>
            <person name="Jeske O."/>
            <person name="Meyerdierks A."/>
            <person name="Storesund J.E."/>
            <person name="Kallscheuer N."/>
            <person name="Luecker S."/>
            <person name="Lage O.M."/>
            <person name="Pohl T."/>
            <person name="Merkel B.J."/>
            <person name="Hornburger P."/>
            <person name="Mueller R.-W."/>
            <person name="Bruemmer F."/>
            <person name="Labrenz M."/>
            <person name="Spormann A.M."/>
            <person name="Op Den Camp H."/>
            <person name="Overmann J."/>
            <person name="Amann R."/>
            <person name="Jetten M.S.M."/>
            <person name="Mascher T."/>
            <person name="Medema M.H."/>
            <person name="Devos D.P."/>
            <person name="Kaster A.-K."/>
            <person name="Ovreas L."/>
            <person name="Rohde M."/>
            <person name="Galperin M.Y."/>
            <person name="Jogler C."/>
        </authorList>
    </citation>
    <scope>NUCLEOTIDE SEQUENCE [LARGE SCALE GENOMIC DNA]</scope>
    <source>
        <strain evidence="4 5">Pla123a</strain>
    </source>
</reference>
<dbReference type="PANTHER" id="PTHR43156:SF2">
    <property type="entry name" value="STAGE II SPORULATION PROTEIN E"/>
    <property type="match status" value="1"/>
</dbReference>
<keyword evidence="2" id="KW-0812">Transmembrane</keyword>
<dbReference type="CDD" id="cd06225">
    <property type="entry name" value="HAMP"/>
    <property type="match status" value="1"/>
</dbReference>
<dbReference type="AlphaFoldDB" id="A0A5C5YUQ5"/>
<dbReference type="SUPFAM" id="SSF158472">
    <property type="entry name" value="HAMP domain-like"/>
    <property type="match status" value="1"/>
</dbReference>
<sequence length="654" mass="71144">MLNRLPIKILAPLLFAAPVLALGLYLSHNWNQQSQDAINELADRYIEQIHDATAEKITDVLSMPLRVCQVNEHLIANATLPPGDLASWRQTFVEEARAFDMLSSIAWGDADGRAAWVTRYADGRHYWAIKEDGSAPTMLEWRLDDAGGPVEDAQNKFDFQVETRPWFKTPRDAGRDSWSEPYVWVGGGEADEPTLGISFGIPIMSDGRFVGVVDADFSLNDLSRYLGSLKVGKSGVALLVSRDARLLATSDGSPVVSAEAEQIKLGESKSPLINAAALLASDQVEADGARTRVEIEGEDHYLRASRVGEAVGLDWLLLTVIPQRDFLGDIEDEFASSWITSLIAVALAVALGLAAARWLVAPLTRLMTSVRRIGQGDLETRIAIRHAPEYELLASEINKMAEGLQDRIRMQKSLSLAMEVQRNLLPADAPALRGLDIAGHSTYCDETGGDYFDFLDLSGADDDTAVIVIGDVMGHGVAAALLMATARGILRSRCEAPGSLADFLGHLNEMLVVDTQGERFMTMLLVTLSGDRDELRWASAGHGPPLVYDPSTDTFAELDGGGLPLGLMEGEEYEEHVLAGVRPGSVVLTTTDGLEETINQSEELYGTDRLRELVRKHAGASAEEISQAIRDSLANYRGDLSQDDDLTFVVAKVC</sequence>
<feature type="domain" description="HAMP" evidence="3">
    <location>
        <begin position="357"/>
        <end position="409"/>
    </location>
</feature>
<dbReference type="InterPro" id="IPR036457">
    <property type="entry name" value="PPM-type-like_dom_sf"/>
</dbReference>
<dbReference type="Gene3D" id="6.10.340.10">
    <property type="match status" value="1"/>
</dbReference>
<feature type="transmembrane region" description="Helical" evidence="2">
    <location>
        <begin position="338"/>
        <end position="360"/>
    </location>
</feature>
<dbReference type="Proteomes" id="UP000318478">
    <property type="component" value="Unassembled WGS sequence"/>
</dbReference>